<accession>A0ABV6RSW9</accession>
<comment type="caution">
    <text evidence="2">The sequence shown here is derived from an EMBL/GenBank/DDBJ whole genome shotgun (WGS) entry which is preliminary data.</text>
</comment>
<name>A0ABV6RSW9_9GAMM</name>
<evidence type="ECO:0000313" key="2">
    <source>
        <dbReference type="EMBL" id="MFC0680066.1"/>
    </source>
</evidence>
<dbReference type="Proteomes" id="UP001589896">
    <property type="component" value="Unassembled WGS sequence"/>
</dbReference>
<evidence type="ECO:0000313" key="3">
    <source>
        <dbReference type="Proteomes" id="UP001589896"/>
    </source>
</evidence>
<feature type="chain" id="PRO_5045730202" evidence="1">
    <location>
        <begin position="23"/>
        <end position="54"/>
    </location>
</feature>
<evidence type="ECO:0000256" key="1">
    <source>
        <dbReference type="SAM" id="SignalP"/>
    </source>
</evidence>
<dbReference type="EMBL" id="JBHLTG010000005">
    <property type="protein sequence ID" value="MFC0680066.1"/>
    <property type="molecule type" value="Genomic_DNA"/>
</dbReference>
<dbReference type="RefSeq" id="WP_386671472.1">
    <property type="nucleotide sequence ID" value="NZ_JBHLTG010000005.1"/>
</dbReference>
<protein>
    <submittedName>
        <fullName evidence="2">Uncharacterized protein</fullName>
    </submittedName>
</protein>
<keyword evidence="1" id="KW-0732">Signal</keyword>
<gene>
    <name evidence="2" type="ORF">ACFFGH_19700</name>
</gene>
<organism evidence="2 3">
    <name type="scientific">Lysobacter korlensis</name>
    <dbReference type="NCBI Taxonomy" id="553636"/>
    <lineage>
        <taxon>Bacteria</taxon>
        <taxon>Pseudomonadati</taxon>
        <taxon>Pseudomonadota</taxon>
        <taxon>Gammaproteobacteria</taxon>
        <taxon>Lysobacterales</taxon>
        <taxon>Lysobacteraceae</taxon>
        <taxon>Lysobacter</taxon>
    </lineage>
</organism>
<sequence length="54" mass="5496">MIGLLLLLALAATAVVSTFVAAARDGYGARPADMANSMLVRPAPAAPTLTDRLV</sequence>
<reference evidence="2 3" key="1">
    <citation type="submission" date="2024-09" db="EMBL/GenBank/DDBJ databases">
        <authorList>
            <person name="Sun Q."/>
            <person name="Mori K."/>
        </authorList>
    </citation>
    <scope>NUCLEOTIDE SEQUENCE [LARGE SCALE GENOMIC DNA]</scope>
    <source>
        <strain evidence="2 3">KCTC 23076</strain>
    </source>
</reference>
<keyword evidence="3" id="KW-1185">Reference proteome</keyword>
<feature type="signal peptide" evidence="1">
    <location>
        <begin position="1"/>
        <end position="22"/>
    </location>
</feature>
<proteinExistence type="predicted"/>